<protein>
    <submittedName>
        <fullName evidence="1">(apollo) hypothetical protein</fullName>
    </submittedName>
</protein>
<organism evidence="1 2">
    <name type="scientific">Parnassius apollo</name>
    <name type="common">Apollo butterfly</name>
    <name type="synonym">Papilio apollo</name>
    <dbReference type="NCBI Taxonomy" id="110799"/>
    <lineage>
        <taxon>Eukaryota</taxon>
        <taxon>Metazoa</taxon>
        <taxon>Ecdysozoa</taxon>
        <taxon>Arthropoda</taxon>
        <taxon>Hexapoda</taxon>
        <taxon>Insecta</taxon>
        <taxon>Pterygota</taxon>
        <taxon>Neoptera</taxon>
        <taxon>Endopterygota</taxon>
        <taxon>Lepidoptera</taxon>
        <taxon>Glossata</taxon>
        <taxon>Ditrysia</taxon>
        <taxon>Papilionoidea</taxon>
        <taxon>Papilionidae</taxon>
        <taxon>Parnassiinae</taxon>
        <taxon>Parnassini</taxon>
        <taxon>Parnassius</taxon>
        <taxon>Parnassius</taxon>
    </lineage>
</organism>
<keyword evidence="2" id="KW-1185">Reference proteome</keyword>
<comment type="caution">
    <text evidence="1">The sequence shown here is derived from an EMBL/GenBank/DDBJ whole genome shotgun (WGS) entry which is preliminary data.</text>
</comment>
<dbReference type="EMBL" id="CAJQZP010000547">
    <property type="protein sequence ID" value="CAG4968063.1"/>
    <property type="molecule type" value="Genomic_DNA"/>
</dbReference>
<evidence type="ECO:0000313" key="2">
    <source>
        <dbReference type="Proteomes" id="UP000691718"/>
    </source>
</evidence>
<sequence>MDSRLYDTVLANHKIFEDLKEGLQESSSAKLHNLIELKDDVLYAWNSIENCLFSVNVKHLEEHPDETPYQVSELFYKFSLIRYYLPKHRQDFTLTS</sequence>
<name>A0A8S3WNU5_PARAO</name>
<gene>
    <name evidence="1" type="ORF">PAPOLLO_LOCUS7896</name>
</gene>
<reference evidence="1" key="1">
    <citation type="submission" date="2021-04" db="EMBL/GenBank/DDBJ databases">
        <authorList>
            <person name="Tunstrom K."/>
        </authorList>
    </citation>
    <scope>NUCLEOTIDE SEQUENCE</scope>
</reference>
<dbReference type="InterPro" id="IPR019321">
    <property type="entry name" value="Nucleoporin_Nup88"/>
</dbReference>
<proteinExistence type="predicted"/>
<accession>A0A8S3WNU5</accession>
<dbReference type="OrthoDB" id="341482at2759"/>
<dbReference type="Proteomes" id="UP000691718">
    <property type="component" value="Unassembled WGS sequence"/>
</dbReference>
<dbReference type="AlphaFoldDB" id="A0A8S3WNU5"/>
<dbReference type="Pfam" id="PF10168">
    <property type="entry name" value="Nup88"/>
    <property type="match status" value="1"/>
</dbReference>
<evidence type="ECO:0000313" key="1">
    <source>
        <dbReference type="EMBL" id="CAG4968063.1"/>
    </source>
</evidence>